<dbReference type="PANTHER" id="PTHR43105">
    <property type="entry name" value="RESPIRATORY NITRATE REDUCTASE"/>
    <property type="match status" value="1"/>
</dbReference>
<dbReference type="InterPro" id="IPR037951">
    <property type="entry name" value="MopB_CT_YdeP"/>
</dbReference>
<dbReference type="CDD" id="cd02767">
    <property type="entry name" value="MopB_ydeP"/>
    <property type="match status" value="1"/>
</dbReference>
<dbReference type="InterPro" id="IPR009010">
    <property type="entry name" value="Asp_de-COase-like_dom_sf"/>
</dbReference>
<comment type="cofactor">
    <cofactor evidence="2">
        <name>[4Fe-4S] cluster</name>
        <dbReference type="ChEBI" id="CHEBI:49883"/>
    </cofactor>
</comment>
<evidence type="ECO:0000256" key="8">
    <source>
        <dbReference type="ARBA" id="ARBA00023004"/>
    </source>
</evidence>
<dbReference type="SUPFAM" id="SSF50692">
    <property type="entry name" value="ADC-like"/>
    <property type="match status" value="1"/>
</dbReference>
<dbReference type="Pfam" id="PF00384">
    <property type="entry name" value="Molybdopterin"/>
    <property type="match status" value="1"/>
</dbReference>
<dbReference type="OrthoDB" id="9805142at2"/>
<dbReference type="GO" id="GO:0045333">
    <property type="term" value="P:cellular respiration"/>
    <property type="evidence" value="ECO:0007669"/>
    <property type="project" value="UniProtKB-ARBA"/>
</dbReference>
<dbReference type="GO" id="GO:0008863">
    <property type="term" value="F:formate dehydrogenase (NAD+) activity"/>
    <property type="evidence" value="ECO:0007669"/>
    <property type="project" value="InterPro"/>
</dbReference>
<dbReference type="Pfam" id="PF01568">
    <property type="entry name" value="Molydop_binding"/>
    <property type="match status" value="1"/>
</dbReference>
<dbReference type="InterPro" id="IPR041953">
    <property type="entry name" value="YdeP_MopB"/>
</dbReference>
<evidence type="ECO:0000313" key="12">
    <source>
        <dbReference type="EMBL" id="BBM82828.1"/>
    </source>
</evidence>
<evidence type="ECO:0000256" key="2">
    <source>
        <dbReference type="ARBA" id="ARBA00001966"/>
    </source>
</evidence>
<evidence type="ECO:0000256" key="1">
    <source>
        <dbReference type="ARBA" id="ARBA00001942"/>
    </source>
</evidence>
<comment type="cofactor">
    <cofactor evidence="1">
        <name>Mo-bis(molybdopterin guanine dinucleotide)</name>
        <dbReference type="ChEBI" id="CHEBI:60539"/>
    </cofactor>
</comment>
<evidence type="ECO:0000259" key="11">
    <source>
        <dbReference type="Pfam" id="PF01568"/>
    </source>
</evidence>
<dbReference type="RefSeq" id="WP_151967055.1">
    <property type="nucleotide sequence ID" value="NZ_AP019860.1"/>
</dbReference>
<sequence>MNYKRKNTQAQPPLENFSDAKITKNPDVAGGSKAVMSSTQHAFKEMGTLRTLQTLRKVNQKDGFDCPGCAWPDPEDKRSVVEFCENGVKAVAEEATKKRVTPQFFGEWSVDKLSLQSDYWLGKQGRLTHPVYLAPDASCYEEISWEDALEKITTKLKDLESANDAVFYTSGRTSNEAAFLLQLFARMLGTNNLPDCSNMCHESSGMGLKQVIGIGKGTVTLEDFEHAECIVVLGQNPGTNHPRMLTALQKAARGGCQIITINPLSEVGSNRFAHPQEVSGLMGVNSTKLTSLFLQVKINGDVALLKGILKAWLALDEQNDKRLIDYDFIEKNTVGFDAFCTDIREESWEIIVEESGISQEKIEEATQIIAHAKSMICCWAMGLTQHKNAIANIQNVVNLLLLGGHFGRKGAGACPVRGHSNVQGDRTVGITSNPPQALLENLSKVFDFTPPQQKGYDTVAAIEAMYDSKVKVFFSMGGNFLSATPDTEYTATAMSNCDLTVHVSTKLNRAHLITGKESIILPCLGRTEQDVQNGKLQFCSVENSMGIVHKTQGLLTPASTELRSEIWIVREMAKAMFPEKFAWDSMDNYDVVRECIEKTIAGFDNYNKRVHDGFYLPNAVRDKCYFATSSEKGVFTSHPIPRSTLQKDEYMMMTIRSHDQYNTTIYGLSDRYRGIHNTRRVILMNRSDMENAQLKQGDHVDITSHFSGEKRIARKFMVVEYDIPACCVATYFPEANVLVPIGHKADGSNTPASKSIVVTLVKFNADRD</sequence>
<dbReference type="NCBIfam" id="TIGR01701">
    <property type="entry name" value="Fdhalpha-like"/>
    <property type="match status" value="1"/>
</dbReference>
<dbReference type="AlphaFoldDB" id="A0A5S9IJ63"/>
<evidence type="ECO:0000256" key="7">
    <source>
        <dbReference type="ARBA" id="ARBA00023002"/>
    </source>
</evidence>
<evidence type="ECO:0000259" key="10">
    <source>
        <dbReference type="Pfam" id="PF00384"/>
    </source>
</evidence>
<dbReference type="Proteomes" id="UP000326354">
    <property type="component" value="Chromosome"/>
</dbReference>
<keyword evidence="9" id="KW-0411">Iron-sulfur</keyword>
<accession>A0A5S9IJ63</accession>
<protein>
    <submittedName>
        <fullName evidence="12">Formate dehydrogenase</fullName>
    </submittedName>
</protein>
<keyword evidence="5" id="KW-0500">Molybdenum</keyword>
<dbReference type="PIRSF" id="PIRSF000144">
    <property type="entry name" value="CbbBc"/>
    <property type="match status" value="1"/>
</dbReference>
<keyword evidence="8" id="KW-0408">Iron</keyword>
<evidence type="ECO:0000256" key="3">
    <source>
        <dbReference type="ARBA" id="ARBA00010312"/>
    </source>
</evidence>
<dbReference type="PANTHER" id="PTHR43105:SF4">
    <property type="entry name" value="PROTEIN YDEP"/>
    <property type="match status" value="1"/>
</dbReference>
<dbReference type="Gene3D" id="3.40.50.740">
    <property type="match status" value="1"/>
</dbReference>
<dbReference type="GO" id="GO:0030151">
    <property type="term" value="F:molybdenum ion binding"/>
    <property type="evidence" value="ECO:0007669"/>
    <property type="project" value="InterPro"/>
</dbReference>
<dbReference type="SUPFAM" id="SSF53706">
    <property type="entry name" value="Formate dehydrogenase/DMSO reductase, domains 1-3"/>
    <property type="match status" value="1"/>
</dbReference>
<dbReference type="Gene3D" id="2.40.40.20">
    <property type="match status" value="1"/>
</dbReference>
<dbReference type="InterPro" id="IPR050123">
    <property type="entry name" value="Prok_molybdopt-oxidoreductase"/>
</dbReference>
<dbReference type="EMBL" id="AP019860">
    <property type="protein sequence ID" value="BBM82828.1"/>
    <property type="molecule type" value="Genomic_DNA"/>
</dbReference>
<feature type="domain" description="Molybdopterin oxidoreductase" evidence="10">
    <location>
        <begin position="137"/>
        <end position="574"/>
    </location>
</feature>
<feature type="domain" description="Molybdopterin dinucleotide-binding" evidence="11">
    <location>
        <begin position="651"/>
        <end position="750"/>
    </location>
</feature>
<reference evidence="12 13" key="1">
    <citation type="submission" date="2019-08" db="EMBL/GenBank/DDBJ databases">
        <title>Complete genome sequence of Candidatus Uab amorphum.</title>
        <authorList>
            <person name="Shiratori T."/>
            <person name="Suzuki S."/>
            <person name="Kakizawa Y."/>
            <person name="Ishida K."/>
        </authorList>
    </citation>
    <scope>NUCLEOTIDE SEQUENCE [LARGE SCALE GENOMIC DNA]</scope>
    <source>
        <strain evidence="12 13">SRT547</strain>
    </source>
</reference>
<gene>
    <name evidence="12" type="ORF">UABAM_01171</name>
</gene>
<dbReference type="GO" id="GO:0043546">
    <property type="term" value="F:molybdopterin cofactor binding"/>
    <property type="evidence" value="ECO:0007669"/>
    <property type="project" value="InterPro"/>
</dbReference>
<dbReference type="Gene3D" id="3.40.228.10">
    <property type="entry name" value="Dimethylsulfoxide Reductase, domain 2"/>
    <property type="match status" value="1"/>
</dbReference>
<dbReference type="GO" id="GO:0016020">
    <property type="term" value="C:membrane"/>
    <property type="evidence" value="ECO:0007669"/>
    <property type="project" value="TreeGrafter"/>
</dbReference>
<evidence type="ECO:0000256" key="9">
    <source>
        <dbReference type="ARBA" id="ARBA00023014"/>
    </source>
</evidence>
<organism evidence="12 13">
    <name type="scientific">Uabimicrobium amorphum</name>
    <dbReference type="NCBI Taxonomy" id="2596890"/>
    <lineage>
        <taxon>Bacteria</taxon>
        <taxon>Pseudomonadati</taxon>
        <taxon>Planctomycetota</taxon>
        <taxon>Candidatus Uabimicrobiia</taxon>
        <taxon>Candidatus Uabimicrobiales</taxon>
        <taxon>Candidatus Uabimicrobiaceae</taxon>
        <taxon>Candidatus Uabimicrobium</taxon>
    </lineage>
</organism>
<keyword evidence="7" id="KW-0560">Oxidoreductase</keyword>
<dbReference type="CDD" id="cd02787">
    <property type="entry name" value="MopB_CT_ydeP"/>
    <property type="match status" value="1"/>
</dbReference>
<evidence type="ECO:0000256" key="5">
    <source>
        <dbReference type="ARBA" id="ARBA00022505"/>
    </source>
</evidence>
<dbReference type="InterPro" id="IPR010046">
    <property type="entry name" value="Mopterin_OxRdtse_a_bac"/>
</dbReference>
<proteinExistence type="inferred from homology"/>
<name>A0A5S9IJ63_UABAM</name>
<keyword evidence="13" id="KW-1185">Reference proteome</keyword>
<keyword evidence="6" id="KW-0479">Metal-binding</keyword>
<dbReference type="InterPro" id="IPR006656">
    <property type="entry name" value="Mopterin_OxRdtase"/>
</dbReference>
<comment type="similarity">
    <text evidence="3">Belongs to the prokaryotic molybdopterin-containing oxidoreductase family.</text>
</comment>
<evidence type="ECO:0000256" key="6">
    <source>
        <dbReference type="ARBA" id="ARBA00022723"/>
    </source>
</evidence>
<evidence type="ECO:0000256" key="4">
    <source>
        <dbReference type="ARBA" id="ARBA00022485"/>
    </source>
</evidence>
<dbReference type="GO" id="GO:0051539">
    <property type="term" value="F:4 iron, 4 sulfur cluster binding"/>
    <property type="evidence" value="ECO:0007669"/>
    <property type="project" value="UniProtKB-KW"/>
</dbReference>
<keyword evidence="4" id="KW-0004">4Fe-4S</keyword>
<evidence type="ECO:0000313" key="13">
    <source>
        <dbReference type="Proteomes" id="UP000326354"/>
    </source>
</evidence>
<dbReference type="InterPro" id="IPR006657">
    <property type="entry name" value="MoPterin_dinucl-bd_dom"/>
</dbReference>
<dbReference type="KEGG" id="uam:UABAM_01171"/>